<evidence type="ECO:0000256" key="1">
    <source>
        <dbReference type="ARBA" id="ARBA00004141"/>
    </source>
</evidence>
<evidence type="ECO:0000256" key="2">
    <source>
        <dbReference type="ARBA" id="ARBA00022475"/>
    </source>
</evidence>
<feature type="transmembrane region" description="Helical" evidence="6">
    <location>
        <begin position="51"/>
        <end position="71"/>
    </location>
</feature>
<dbReference type="Gene3D" id="1.10.357.140">
    <property type="entry name" value="UbiA prenyltransferase"/>
    <property type="match status" value="1"/>
</dbReference>
<feature type="transmembrane region" description="Helical" evidence="6">
    <location>
        <begin position="20"/>
        <end position="39"/>
    </location>
</feature>
<evidence type="ECO:0000256" key="5">
    <source>
        <dbReference type="ARBA" id="ARBA00023136"/>
    </source>
</evidence>
<dbReference type="PANTHER" id="PTHR42723:SF1">
    <property type="entry name" value="CHLOROPHYLL SYNTHASE, CHLOROPLASTIC"/>
    <property type="match status" value="1"/>
</dbReference>
<feature type="transmembrane region" description="Helical" evidence="6">
    <location>
        <begin position="252"/>
        <end position="269"/>
    </location>
</feature>
<dbReference type="InterPro" id="IPR044878">
    <property type="entry name" value="UbiA_sf"/>
</dbReference>
<feature type="transmembrane region" description="Helical" evidence="6">
    <location>
        <begin position="101"/>
        <end position="131"/>
    </location>
</feature>
<dbReference type="InterPro" id="IPR050475">
    <property type="entry name" value="Prenyltransferase_related"/>
</dbReference>
<evidence type="ECO:0000313" key="7">
    <source>
        <dbReference type="EMBL" id="MCD2422485.1"/>
    </source>
</evidence>
<dbReference type="NCBIfam" id="NF035940">
    <property type="entry name" value="prenyl_rel_EboC"/>
    <property type="match status" value="1"/>
</dbReference>
<proteinExistence type="predicted"/>
<dbReference type="RefSeq" id="WP_231003523.1">
    <property type="nucleotide sequence ID" value="NZ_JAJNEC010000004.1"/>
</dbReference>
<evidence type="ECO:0000256" key="6">
    <source>
        <dbReference type="SAM" id="Phobius"/>
    </source>
</evidence>
<keyword evidence="4 6" id="KW-1133">Transmembrane helix</keyword>
<dbReference type="PANTHER" id="PTHR42723">
    <property type="entry name" value="CHLOROPHYLL SYNTHASE"/>
    <property type="match status" value="1"/>
</dbReference>
<feature type="transmembrane region" description="Helical" evidence="6">
    <location>
        <begin position="223"/>
        <end position="240"/>
    </location>
</feature>
<comment type="caution">
    <text evidence="7">The sequence shown here is derived from an EMBL/GenBank/DDBJ whole genome shotgun (WGS) entry which is preliminary data.</text>
</comment>
<protein>
    <submittedName>
        <fullName evidence="7">UbiA-like protein EboC</fullName>
    </submittedName>
</protein>
<reference evidence="7 8" key="1">
    <citation type="submission" date="2021-11" db="EMBL/GenBank/DDBJ databases">
        <title>Genomic of Niabella pedocola.</title>
        <authorList>
            <person name="Wu T."/>
        </authorList>
    </citation>
    <scope>NUCLEOTIDE SEQUENCE [LARGE SCALE GENOMIC DNA]</scope>
    <source>
        <strain evidence="7 8">JCM 31011</strain>
    </source>
</reference>
<accession>A0ABS8PNN9</accession>
<name>A0ABS8PNN9_9BACT</name>
<sequence length="299" mass="32604">MQHTVNRLFYYITLCRPANVITAMADVLAGVSIALFYGGMADSGSFYRHTALLLMTTAALYAGGIVFNDFFDADTDRIERPERMIPSGIISKRAAGVFGTVLFILALICSALVNNLAVVIAGAIALSALLYDYKSKQHSIAGPLNMGICRGLNLLLGISLIPGLLKAHWYLGMVPVIYIFAVTTISRDEVHGGQKKNLAIAFILYLLVFIILCMVGNDTKVYTGLWLLLPFFIGIMRPLYKAWQNPQAKNIIGAVKAGVLSIIFLDATWAALHHQFVICGIILCLLPLSVLLGKYFAVT</sequence>
<feature type="transmembrane region" description="Helical" evidence="6">
    <location>
        <begin position="198"/>
        <end position="217"/>
    </location>
</feature>
<dbReference type="Proteomes" id="UP001199816">
    <property type="component" value="Unassembled WGS sequence"/>
</dbReference>
<evidence type="ECO:0000256" key="3">
    <source>
        <dbReference type="ARBA" id="ARBA00022692"/>
    </source>
</evidence>
<evidence type="ECO:0000256" key="4">
    <source>
        <dbReference type="ARBA" id="ARBA00022989"/>
    </source>
</evidence>
<gene>
    <name evidence="7" type="primary">eboC</name>
    <name evidence="7" type="ORF">LQ567_06900</name>
</gene>
<evidence type="ECO:0000313" key="8">
    <source>
        <dbReference type="Proteomes" id="UP001199816"/>
    </source>
</evidence>
<keyword evidence="3 6" id="KW-0812">Transmembrane</keyword>
<organism evidence="7 8">
    <name type="scientific">Niabella pedocola</name>
    <dbReference type="NCBI Taxonomy" id="1752077"/>
    <lineage>
        <taxon>Bacteria</taxon>
        <taxon>Pseudomonadati</taxon>
        <taxon>Bacteroidota</taxon>
        <taxon>Chitinophagia</taxon>
        <taxon>Chitinophagales</taxon>
        <taxon>Chitinophagaceae</taxon>
        <taxon>Niabella</taxon>
    </lineage>
</organism>
<comment type="subcellular location">
    <subcellularLocation>
        <location evidence="1">Membrane</location>
        <topology evidence="1">Multi-pass membrane protein</topology>
    </subcellularLocation>
</comment>
<feature type="transmembrane region" description="Helical" evidence="6">
    <location>
        <begin position="275"/>
        <end position="297"/>
    </location>
</feature>
<keyword evidence="2" id="KW-1003">Cell membrane</keyword>
<dbReference type="EMBL" id="JAJNEC010000004">
    <property type="protein sequence ID" value="MCD2422485.1"/>
    <property type="molecule type" value="Genomic_DNA"/>
</dbReference>
<dbReference type="InterPro" id="IPR000537">
    <property type="entry name" value="UbiA_prenyltransferase"/>
</dbReference>
<keyword evidence="5 6" id="KW-0472">Membrane</keyword>
<dbReference type="CDD" id="cd13964">
    <property type="entry name" value="PT_UbiA_1"/>
    <property type="match status" value="1"/>
</dbReference>
<dbReference type="Pfam" id="PF01040">
    <property type="entry name" value="UbiA"/>
    <property type="match status" value="1"/>
</dbReference>
<keyword evidence="8" id="KW-1185">Reference proteome</keyword>
<feature type="transmembrane region" description="Helical" evidence="6">
    <location>
        <begin position="167"/>
        <end position="186"/>
    </location>
</feature>